<dbReference type="Proteomes" id="UP000051254">
    <property type="component" value="Unassembled WGS sequence"/>
</dbReference>
<dbReference type="InterPro" id="IPR007055">
    <property type="entry name" value="BON_dom"/>
</dbReference>
<sequence>MEDLRMTQNRADSLIAADVVQLLGTHGQASQVLAQVTDGHVVLRGDVPSAEVAADIRARIQALIGVRGVDSRLQVDSGSRAFGEPGQAVRDNPDGDSAVLAAEAELRPRR</sequence>
<dbReference type="PATRIC" id="fig|266128.3.peg.480"/>
<accession>A0A0R0BLN3</accession>
<dbReference type="Gene3D" id="3.30.1340.30">
    <property type="match status" value="1"/>
</dbReference>
<protein>
    <recommendedName>
        <fullName evidence="2">BON domain-containing protein</fullName>
    </recommendedName>
</protein>
<evidence type="ECO:0000256" key="1">
    <source>
        <dbReference type="SAM" id="MobiDB-lite"/>
    </source>
</evidence>
<feature type="domain" description="BON" evidence="2">
    <location>
        <begin position="11"/>
        <end position="77"/>
    </location>
</feature>
<dbReference type="Pfam" id="PF04972">
    <property type="entry name" value="BON"/>
    <property type="match status" value="1"/>
</dbReference>
<name>A0A0R0BLN3_9GAMM</name>
<evidence type="ECO:0000259" key="2">
    <source>
        <dbReference type="PROSITE" id="PS50914"/>
    </source>
</evidence>
<organism evidence="3 4">
    <name type="scientific">Stenotrophomonas koreensis</name>
    <dbReference type="NCBI Taxonomy" id="266128"/>
    <lineage>
        <taxon>Bacteria</taxon>
        <taxon>Pseudomonadati</taxon>
        <taxon>Pseudomonadota</taxon>
        <taxon>Gammaproteobacteria</taxon>
        <taxon>Lysobacterales</taxon>
        <taxon>Lysobacteraceae</taxon>
        <taxon>Stenotrophomonas</taxon>
    </lineage>
</organism>
<feature type="region of interest" description="Disordered" evidence="1">
    <location>
        <begin position="77"/>
        <end position="98"/>
    </location>
</feature>
<keyword evidence="4" id="KW-1185">Reference proteome</keyword>
<evidence type="ECO:0000313" key="3">
    <source>
        <dbReference type="EMBL" id="KRG58220.1"/>
    </source>
</evidence>
<gene>
    <name evidence="3" type="ORF">ABB25_08040</name>
</gene>
<reference evidence="3 4" key="1">
    <citation type="submission" date="2015-05" db="EMBL/GenBank/DDBJ databases">
        <title>Genome sequencing and analysis of members of genus Stenotrophomonas.</title>
        <authorList>
            <person name="Patil P.P."/>
            <person name="Midha S."/>
            <person name="Patil P.B."/>
        </authorList>
    </citation>
    <scope>NUCLEOTIDE SEQUENCE [LARGE SCALE GENOMIC DNA]</scope>
    <source>
        <strain evidence="3 4">DSM 17805</strain>
    </source>
</reference>
<dbReference type="PROSITE" id="PS50914">
    <property type="entry name" value="BON"/>
    <property type="match status" value="1"/>
</dbReference>
<proteinExistence type="predicted"/>
<evidence type="ECO:0000313" key="4">
    <source>
        <dbReference type="Proteomes" id="UP000051254"/>
    </source>
</evidence>
<dbReference type="AlphaFoldDB" id="A0A0R0BLN3"/>
<dbReference type="STRING" id="266128.ABB25_08040"/>
<dbReference type="EMBL" id="LDJH01000012">
    <property type="protein sequence ID" value="KRG58220.1"/>
    <property type="molecule type" value="Genomic_DNA"/>
</dbReference>
<comment type="caution">
    <text evidence="3">The sequence shown here is derived from an EMBL/GenBank/DDBJ whole genome shotgun (WGS) entry which is preliminary data.</text>
</comment>